<dbReference type="SUPFAM" id="SSF56014">
    <property type="entry name" value="Nitrite and sulphite reductase 4Fe-4S domain-like"/>
    <property type="match status" value="2"/>
</dbReference>
<dbReference type="GO" id="GO:0016491">
    <property type="term" value="F:oxidoreductase activity"/>
    <property type="evidence" value="ECO:0007669"/>
    <property type="project" value="UniProtKB-KW"/>
</dbReference>
<accession>A0AA37BLZ4</accession>
<keyword evidence="6" id="KW-0411">Iron-sulfur</keyword>
<evidence type="ECO:0000256" key="4">
    <source>
        <dbReference type="ARBA" id="ARBA00023002"/>
    </source>
</evidence>
<evidence type="ECO:0000313" key="10">
    <source>
        <dbReference type="Proteomes" id="UP000627984"/>
    </source>
</evidence>
<reference evidence="9" key="2">
    <citation type="submission" date="2022-09" db="EMBL/GenBank/DDBJ databases">
        <authorList>
            <person name="Sun Q."/>
            <person name="Ohkuma M."/>
        </authorList>
    </citation>
    <scope>NUCLEOTIDE SEQUENCE</scope>
    <source>
        <strain evidence="9">JCM 3093</strain>
    </source>
</reference>
<dbReference type="GO" id="GO:0051539">
    <property type="term" value="F:4 iron, 4 sulfur cluster binding"/>
    <property type="evidence" value="ECO:0007669"/>
    <property type="project" value="UniProtKB-KW"/>
</dbReference>
<keyword evidence="4" id="KW-0560">Oxidoreductase</keyword>
<feature type="domain" description="Nitrite/Sulfite reductase ferredoxin-like" evidence="8">
    <location>
        <begin position="122"/>
        <end position="168"/>
    </location>
</feature>
<keyword evidence="3" id="KW-0479">Metal-binding</keyword>
<evidence type="ECO:0000256" key="3">
    <source>
        <dbReference type="ARBA" id="ARBA00022723"/>
    </source>
</evidence>
<feature type="region of interest" description="Disordered" evidence="7">
    <location>
        <begin position="1"/>
        <end position="109"/>
    </location>
</feature>
<gene>
    <name evidence="9" type="primary">cobG</name>
    <name evidence="9" type="ORF">GCM10010126_56410</name>
</gene>
<organism evidence="9 10">
    <name type="scientific">Planomonospora parontospora</name>
    <dbReference type="NCBI Taxonomy" id="58119"/>
    <lineage>
        <taxon>Bacteria</taxon>
        <taxon>Bacillati</taxon>
        <taxon>Actinomycetota</taxon>
        <taxon>Actinomycetes</taxon>
        <taxon>Streptosporangiales</taxon>
        <taxon>Streptosporangiaceae</taxon>
        <taxon>Planomonospora</taxon>
    </lineage>
</organism>
<feature type="compositionally biased region" description="Low complexity" evidence="7">
    <location>
        <begin position="54"/>
        <end position="67"/>
    </location>
</feature>
<feature type="region of interest" description="Disordered" evidence="7">
    <location>
        <begin position="341"/>
        <end position="408"/>
    </location>
</feature>
<reference evidence="9" key="1">
    <citation type="journal article" date="2014" name="Int. J. Syst. Evol. Microbiol.">
        <title>Complete genome sequence of Corynebacterium casei LMG S-19264T (=DSM 44701T), isolated from a smear-ripened cheese.</title>
        <authorList>
            <consortium name="US DOE Joint Genome Institute (JGI-PGF)"/>
            <person name="Walter F."/>
            <person name="Albersmeier A."/>
            <person name="Kalinowski J."/>
            <person name="Ruckert C."/>
        </authorList>
    </citation>
    <scope>NUCLEOTIDE SEQUENCE</scope>
    <source>
        <strain evidence="9">JCM 3093</strain>
    </source>
</reference>
<dbReference type="PANTHER" id="PTHR32439:SF9">
    <property type="entry name" value="BLR3264 PROTEIN"/>
    <property type="match status" value="1"/>
</dbReference>
<dbReference type="Gene3D" id="3.90.480.20">
    <property type="match status" value="2"/>
</dbReference>
<dbReference type="PANTHER" id="PTHR32439">
    <property type="entry name" value="FERREDOXIN--NITRITE REDUCTASE, CHLOROPLASTIC"/>
    <property type="match status" value="1"/>
</dbReference>
<dbReference type="InterPro" id="IPR045854">
    <property type="entry name" value="NO2/SO3_Rdtase_4Fe4S_sf"/>
</dbReference>
<dbReference type="EMBL" id="BMQD01000022">
    <property type="protein sequence ID" value="GGK89650.1"/>
    <property type="molecule type" value="Genomic_DNA"/>
</dbReference>
<dbReference type="Gene3D" id="3.30.413.10">
    <property type="entry name" value="Sulfite Reductase Hemoprotein, domain 1"/>
    <property type="match status" value="1"/>
</dbReference>
<evidence type="ECO:0000256" key="5">
    <source>
        <dbReference type="ARBA" id="ARBA00023004"/>
    </source>
</evidence>
<name>A0AA37BLZ4_9ACTN</name>
<keyword evidence="5" id="KW-0408">Iron</keyword>
<feature type="compositionally biased region" description="Low complexity" evidence="7">
    <location>
        <begin position="351"/>
        <end position="367"/>
    </location>
</feature>
<evidence type="ECO:0000256" key="1">
    <source>
        <dbReference type="ARBA" id="ARBA00022485"/>
    </source>
</evidence>
<evidence type="ECO:0000259" key="8">
    <source>
        <dbReference type="Pfam" id="PF03460"/>
    </source>
</evidence>
<feature type="compositionally biased region" description="Low complexity" evidence="7">
    <location>
        <begin position="74"/>
        <end position="102"/>
    </location>
</feature>
<feature type="domain" description="Nitrite/Sulfite reductase ferredoxin-like" evidence="8">
    <location>
        <begin position="406"/>
        <end position="460"/>
    </location>
</feature>
<sequence>MSVRQFGRPEEPGVSILGVTVPDLSGNPGMSGSPDALGGPGLPAPSGAPGGPRPSGTPGLSGSSGAPGRPGPPDASGAPGSSRASDGPGSSGASGAPGLPGRSRSDACPGALQTHAAADGGLARIRVPGGRLPSARLRELARAAAECGTGVIELTSRANVQVRGLGEESGFAARMAEAGLLPSPTHERVRNILASPLAGCDGRGLLDAGPLVAELDRSLCARPELAALPGRFLFAVDDGRGDVAGLGADAGILPLAPDLVAVLVAGADSGLRVPVSEAVPALLAVAGAFLAELAGSGVAVWRIGELPGGSGRVVARVRAEVAGSAVTLAGASAAARVETPAGASATAPVETPAGTAAPLPATDAGAGAELGEPVAPHPAARGPVGVIEPVRGHGDRKEDGDGGGDPGDRVALGIAVPLGRLTAAQAELLAGLANEVRLTPWRGVVVPGLTRAEAAEAAVRLAGAGLVTDPDSPWTGVSACTGRPGCAKSLADVRADAASVIGLVEADAASRSMRSPGTGTLPVHWAGCGRRCGRPAGRVVDVVATGDGYRVDADGLSLSCADIGQTAAAVAAARGET</sequence>
<dbReference type="Pfam" id="PF03460">
    <property type="entry name" value="NIR_SIR_ferr"/>
    <property type="match status" value="2"/>
</dbReference>
<dbReference type="InterPro" id="IPR051329">
    <property type="entry name" value="NIR_SIR_4Fe-4S"/>
</dbReference>
<evidence type="ECO:0000256" key="2">
    <source>
        <dbReference type="ARBA" id="ARBA00022617"/>
    </source>
</evidence>
<feature type="compositionally biased region" description="Basic and acidic residues" evidence="7">
    <location>
        <begin position="390"/>
        <end position="400"/>
    </location>
</feature>
<evidence type="ECO:0000256" key="6">
    <source>
        <dbReference type="ARBA" id="ARBA00023014"/>
    </source>
</evidence>
<protein>
    <submittedName>
        <fullName evidence="9">Precorrin-3B synthase</fullName>
    </submittedName>
</protein>
<dbReference type="InterPro" id="IPR036136">
    <property type="entry name" value="Nit/Sulf_reduc_fer-like_dom_sf"/>
</dbReference>
<keyword evidence="2" id="KW-0349">Heme</keyword>
<dbReference type="SUPFAM" id="SSF55124">
    <property type="entry name" value="Nitrite/Sulfite reductase N-terminal domain-like"/>
    <property type="match status" value="2"/>
</dbReference>
<dbReference type="GO" id="GO:0046872">
    <property type="term" value="F:metal ion binding"/>
    <property type="evidence" value="ECO:0007669"/>
    <property type="project" value="UniProtKB-KW"/>
</dbReference>
<keyword evidence="1" id="KW-0004">4Fe-4S</keyword>
<dbReference type="InterPro" id="IPR005117">
    <property type="entry name" value="NiRdtase/SiRdtase_haem-b_fer"/>
</dbReference>
<dbReference type="AlphaFoldDB" id="A0AA37BLZ4"/>
<dbReference type="Proteomes" id="UP000627984">
    <property type="component" value="Unassembled WGS sequence"/>
</dbReference>
<evidence type="ECO:0000256" key="7">
    <source>
        <dbReference type="SAM" id="MobiDB-lite"/>
    </source>
</evidence>
<proteinExistence type="predicted"/>
<evidence type="ECO:0000313" key="9">
    <source>
        <dbReference type="EMBL" id="GGK89650.1"/>
    </source>
</evidence>
<comment type="caution">
    <text evidence="9">The sequence shown here is derived from an EMBL/GenBank/DDBJ whole genome shotgun (WGS) entry which is preliminary data.</text>
</comment>